<keyword evidence="2" id="KW-1185">Reference proteome</keyword>
<organism evidence="1 2">
    <name type="scientific">Polaribacter sejongensis</name>
    <dbReference type="NCBI Taxonomy" id="985043"/>
    <lineage>
        <taxon>Bacteria</taxon>
        <taxon>Pseudomonadati</taxon>
        <taxon>Bacteroidota</taxon>
        <taxon>Flavobacteriia</taxon>
        <taxon>Flavobacteriales</taxon>
        <taxon>Flavobacteriaceae</taxon>
    </lineage>
</organism>
<sequence>MLPFYIPDFEVNLKIGKMISLLNQLSFNRNESPVLTLEKIALFEFLSKHPYLLNRILHQKDKEMVEFIRSEIYSIEAQFPNRKKLYDLKEIKKILNILIVYGFADVKLKNGIDVYYQVTEEGKVYADMLKSAFFARMSVIFLKMKPLQSQTFSNTNSLIEYYIKDGSKN</sequence>
<dbReference type="Proteomes" id="UP000232721">
    <property type="component" value="Chromosome"/>
</dbReference>
<protein>
    <submittedName>
        <fullName evidence="1">Uncharacterized protein</fullName>
    </submittedName>
</protein>
<name>A0ABN5F8H3_9FLAO</name>
<proteinExistence type="predicted"/>
<dbReference type="Pfam" id="PF20290">
    <property type="entry name" value="MC4"/>
    <property type="match status" value="1"/>
</dbReference>
<dbReference type="InterPro" id="IPR046902">
    <property type="entry name" value="ABC-3C_MC4"/>
</dbReference>
<dbReference type="RefSeq" id="WP_208889850.1">
    <property type="nucleotide sequence ID" value="NZ_CP019336.1"/>
</dbReference>
<evidence type="ECO:0000313" key="1">
    <source>
        <dbReference type="EMBL" id="AUC23872.1"/>
    </source>
</evidence>
<dbReference type="EMBL" id="CP019336">
    <property type="protein sequence ID" value="AUC23872.1"/>
    <property type="molecule type" value="Genomic_DNA"/>
</dbReference>
<reference evidence="1 2" key="1">
    <citation type="submission" date="2017-02" db="EMBL/GenBank/DDBJ databases">
        <title>Trade-off between light-utilization and light-protection in marine flavobacteria.</title>
        <authorList>
            <person name="Kumagai Y."/>
            <person name="Yoshizawa S."/>
            <person name="Kogure K."/>
            <person name="Iwasaki W."/>
        </authorList>
    </citation>
    <scope>NUCLEOTIDE SEQUENCE [LARGE SCALE GENOMIC DNA]</scope>
    <source>
        <strain evidence="1 2">KCTC 23670</strain>
    </source>
</reference>
<accession>A0ABN5F8H3</accession>
<gene>
    <name evidence="1" type="ORF">BTO15_18005</name>
</gene>
<evidence type="ECO:0000313" key="2">
    <source>
        <dbReference type="Proteomes" id="UP000232721"/>
    </source>
</evidence>